<dbReference type="Proteomes" id="UP001638806">
    <property type="component" value="Unassembled WGS sequence"/>
</dbReference>
<comment type="caution">
    <text evidence="1">The sequence shown here is derived from an EMBL/GenBank/DDBJ whole genome shotgun (WGS) entry which is preliminary data.</text>
</comment>
<gene>
    <name evidence="1" type="ORF">ACCO45_007236</name>
</gene>
<reference evidence="1" key="1">
    <citation type="submission" date="2024-12" db="EMBL/GenBank/DDBJ databases">
        <title>Comparative genomics and development of molecular markers within Purpureocillium lilacinum and among Purpureocillium species.</title>
        <authorList>
            <person name="Yeh Z.-Y."/>
            <person name="Ni N.-T."/>
            <person name="Lo P.-H."/>
            <person name="Mushyakhwo K."/>
            <person name="Lin C.-F."/>
            <person name="Nai Y.-S."/>
        </authorList>
    </citation>
    <scope>NUCLEOTIDE SEQUENCE</scope>
    <source>
        <strain evidence="1">NCHU-NPUST-175</strain>
    </source>
</reference>
<name>A0ACC4DRW8_PURLI</name>
<evidence type="ECO:0000313" key="2">
    <source>
        <dbReference type="Proteomes" id="UP001638806"/>
    </source>
</evidence>
<keyword evidence="2" id="KW-1185">Reference proteome</keyword>
<dbReference type="EMBL" id="JBGNUJ010000006">
    <property type="protein sequence ID" value="KAL3959074.1"/>
    <property type="molecule type" value="Genomic_DNA"/>
</dbReference>
<protein>
    <submittedName>
        <fullName evidence="1">Uncharacterized protein</fullName>
    </submittedName>
</protein>
<sequence length="90" mass="10038">MPAPTAKSPSPSRSHHHQHQYCHRYRYRYHHHQTLTGAVASPALLLLQLSPFLFNTISRLQPAGPQPELDIVIGIVIGIDSQPTPLSQLT</sequence>
<evidence type="ECO:0000313" key="1">
    <source>
        <dbReference type="EMBL" id="KAL3959074.1"/>
    </source>
</evidence>
<accession>A0ACC4DRW8</accession>
<organism evidence="1 2">
    <name type="scientific">Purpureocillium lilacinum</name>
    <name type="common">Paecilomyces lilacinus</name>
    <dbReference type="NCBI Taxonomy" id="33203"/>
    <lineage>
        <taxon>Eukaryota</taxon>
        <taxon>Fungi</taxon>
        <taxon>Dikarya</taxon>
        <taxon>Ascomycota</taxon>
        <taxon>Pezizomycotina</taxon>
        <taxon>Sordariomycetes</taxon>
        <taxon>Hypocreomycetidae</taxon>
        <taxon>Hypocreales</taxon>
        <taxon>Ophiocordycipitaceae</taxon>
        <taxon>Purpureocillium</taxon>
    </lineage>
</organism>
<proteinExistence type="predicted"/>